<dbReference type="Pfam" id="PF01522">
    <property type="entry name" value="Polysacc_deac_1"/>
    <property type="match status" value="1"/>
</dbReference>
<feature type="signal peptide" evidence="12">
    <location>
        <begin position="1"/>
        <end position="18"/>
    </location>
</feature>
<keyword evidence="10" id="KW-0449">Lipoprotein</keyword>
<evidence type="ECO:0000256" key="7">
    <source>
        <dbReference type="ARBA" id="ARBA00022801"/>
    </source>
</evidence>
<evidence type="ECO:0000256" key="11">
    <source>
        <dbReference type="ARBA" id="ARBA00023316"/>
    </source>
</evidence>
<evidence type="ECO:0000256" key="6">
    <source>
        <dbReference type="ARBA" id="ARBA00022729"/>
    </source>
</evidence>
<evidence type="ECO:0000256" key="8">
    <source>
        <dbReference type="ARBA" id="ARBA00023136"/>
    </source>
</evidence>
<evidence type="ECO:0000313" key="15">
    <source>
        <dbReference type="Proteomes" id="UP000054988"/>
    </source>
</evidence>
<dbReference type="InterPro" id="IPR002509">
    <property type="entry name" value="NODB_dom"/>
</dbReference>
<feature type="chain" id="PRO_5006902015" evidence="12">
    <location>
        <begin position="19"/>
        <end position="276"/>
    </location>
</feature>
<dbReference type="PANTHER" id="PTHR46471:SF2">
    <property type="entry name" value="CHITIN DEACETYLASE-RELATED"/>
    <property type="match status" value="1"/>
</dbReference>
<dbReference type="GO" id="GO:0005975">
    <property type="term" value="P:carbohydrate metabolic process"/>
    <property type="evidence" value="ECO:0007669"/>
    <property type="project" value="InterPro"/>
</dbReference>
<dbReference type="GO" id="GO:0071555">
    <property type="term" value="P:cell wall organization"/>
    <property type="evidence" value="ECO:0007669"/>
    <property type="project" value="UniProtKB-KW"/>
</dbReference>
<comment type="subcellular location">
    <subcellularLocation>
        <location evidence="2">Cell membrane</location>
        <topology evidence="2">Lipid-anchor</topology>
        <topology evidence="2">GPI-anchor</topology>
    </subcellularLocation>
</comment>
<evidence type="ECO:0000256" key="1">
    <source>
        <dbReference type="ARBA" id="ARBA00001941"/>
    </source>
</evidence>
<keyword evidence="7" id="KW-0378">Hydrolase</keyword>
<dbReference type="GO" id="GO:0098552">
    <property type="term" value="C:side of membrane"/>
    <property type="evidence" value="ECO:0007669"/>
    <property type="project" value="UniProtKB-KW"/>
</dbReference>
<dbReference type="Gene3D" id="3.20.20.370">
    <property type="entry name" value="Glycoside hydrolase/deacetylase"/>
    <property type="match status" value="1"/>
</dbReference>
<proteinExistence type="predicted"/>
<keyword evidence="11" id="KW-0961">Cell wall biogenesis/degradation</keyword>
<name>A0A0W0FQL5_MONRR</name>
<comment type="caution">
    <text evidence="14">The sequence shown here is derived from an EMBL/GenBank/DDBJ whole genome shotgun (WGS) entry which is preliminary data.</text>
</comment>
<dbReference type="PROSITE" id="PS51677">
    <property type="entry name" value="NODB"/>
    <property type="match status" value="1"/>
</dbReference>
<evidence type="ECO:0000256" key="9">
    <source>
        <dbReference type="ARBA" id="ARBA00023277"/>
    </source>
</evidence>
<dbReference type="PANTHER" id="PTHR46471">
    <property type="entry name" value="CHITIN DEACETYLASE"/>
    <property type="match status" value="1"/>
</dbReference>
<reference evidence="14 15" key="1">
    <citation type="submission" date="2015-12" db="EMBL/GenBank/DDBJ databases">
        <title>Draft genome sequence of Moniliophthora roreri, the causal agent of frosty pod rot of cacao.</title>
        <authorList>
            <person name="Aime M.C."/>
            <person name="Diaz-Valderrama J.R."/>
            <person name="Kijpornyongpan T."/>
            <person name="Phillips-Mora W."/>
        </authorList>
    </citation>
    <scope>NUCLEOTIDE SEQUENCE [LARGE SCALE GENOMIC DNA]</scope>
    <source>
        <strain evidence="14 15">MCA 2952</strain>
    </source>
</reference>
<dbReference type="InterPro" id="IPR011330">
    <property type="entry name" value="Glyco_hydro/deAcase_b/a-brl"/>
</dbReference>
<sequence length="276" mass="31591">MKLSALTIVSALSLGALAAPHHAKRQSAAVYTKCTVPNTVALTFDDGPYMYMDDIVNTLNNAGAKGTFFVNYQNWDCIYNYQDPLKRAYQSGHQLASHTAAHKHLTELNWDQLHDEMWKVERKKEFDTFFFWKVDSIVLMNPSYWLEALERIVGVTPAMMRPPYGEYNDLVLQVAAARGQSVIIWDFDVRDATGDPSRTVNDQLSDYGHLIWDVRPDNILTLNHEVKEPTAHTILPQVVQWLNQRGYKMVTVADCLGIQPYQRIEQPQQNDGSWRC</sequence>
<dbReference type="SUPFAM" id="SSF88713">
    <property type="entry name" value="Glycoside hydrolase/deacetylase"/>
    <property type="match status" value="2"/>
</dbReference>
<evidence type="ECO:0000259" key="13">
    <source>
        <dbReference type="PROSITE" id="PS51677"/>
    </source>
</evidence>
<evidence type="ECO:0000256" key="4">
    <source>
        <dbReference type="ARBA" id="ARBA00022622"/>
    </source>
</evidence>
<comment type="cofactor">
    <cofactor evidence="1">
        <name>Co(2+)</name>
        <dbReference type="ChEBI" id="CHEBI:48828"/>
    </cofactor>
</comment>
<gene>
    <name evidence="14" type="ORF">WG66_8783</name>
</gene>
<evidence type="ECO:0000313" key="14">
    <source>
        <dbReference type="EMBL" id="KTB38640.1"/>
    </source>
</evidence>
<organism evidence="14 15">
    <name type="scientific">Moniliophthora roreri</name>
    <name type="common">Frosty pod rot fungus</name>
    <name type="synonym">Monilia roreri</name>
    <dbReference type="NCBI Taxonomy" id="221103"/>
    <lineage>
        <taxon>Eukaryota</taxon>
        <taxon>Fungi</taxon>
        <taxon>Dikarya</taxon>
        <taxon>Basidiomycota</taxon>
        <taxon>Agaricomycotina</taxon>
        <taxon>Agaricomycetes</taxon>
        <taxon>Agaricomycetidae</taxon>
        <taxon>Agaricales</taxon>
        <taxon>Marasmiineae</taxon>
        <taxon>Marasmiaceae</taxon>
        <taxon>Moniliophthora</taxon>
    </lineage>
</organism>
<dbReference type="EMBL" id="LATX01001739">
    <property type="protein sequence ID" value="KTB38640.1"/>
    <property type="molecule type" value="Genomic_DNA"/>
</dbReference>
<protein>
    <submittedName>
        <fullName evidence="14">Putative carbohydrate esterase family 4 protein</fullName>
    </submittedName>
</protein>
<evidence type="ECO:0000256" key="5">
    <source>
        <dbReference type="ARBA" id="ARBA00022723"/>
    </source>
</evidence>
<dbReference type="GO" id="GO:0005886">
    <property type="term" value="C:plasma membrane"/>
    <property type="evidence" value="ECO:0007669"/>
    <property type="project" value="UniProtKB-SubCell"/>
</dbReference>
<evidence type="ECO:0000256" key="12">
    <source>
        <dbReference type="SAM" id="SignalP"/>
    </source>
</evidence>
<evidence type="ECO:0000256" key="10">
    <source>
        <dbReference type="ARBA" id="ARBA00023288"/>
    </source>
</evidence>
<dbReference type="AlphaFoldDB" id="A0A0W0FQL5"/>
<keyword evidence="5" id="KW-0479">Metal-binding</keyword>
<dbReference type="CDD" id="cd10951">
    <property type="entry name" value="CE4_ClCDA_like"/>
    <property type="match status" value="1"/>
</dbReference>
<keyword evidence="4" id="KW-0325">Glycoprotein</keyword>
<accession>A0A0W0FQL5</accession>
<dbReference type="GO" id="GO:0046872">
    <property type="term" value="F:metal ion binding"/>
    <property type="evidence" value="ECO:0007669"/>
    <property type="project" value="UniProtKB-KW"/>
</dbReference>
<dbReference type="GO" id="GO:0016810">
    <property type="term" value="F:hydrolase activity, acting on carbon-nitrogen (but not peptide) bonds"/>
    <property type="evidence" value="ECO:0007669"/>
    <property type="project" value="InterPro"/>
</dbReference>
<keyword evidence="4" id="KW-0336">GPI-anchor</keyword>
<evidence type="ECO:0000256" key="3">
    <source>
        <dbReference type="ARBA" id="ARBA00022475"/>
    </source>
</evidence>
<keyword evidence="8" id="KW-0472">Membrane</keyword>
<evidence type="ECO:0000256" key="2">
    <source>
        <dbReference type="ARBA" id="ARBA00004609"/>
    </source>
</evidence>
<feature type="domain" description="NodB homology" evidence="13">
    <location>
        <begin position="38"/>
        <end position="250"/>
    </location>
</feature>
<keyword evidence="6 12" id="KW-0732">Signal</keyword>
<dbReference type="Proteomes" id="UP000054988">
    <property type="component" value="Unassembled WGS sequence"/>
</dbReference>
<keyword evidence="9" id="KW-0119">Carbohydrate metabolism</keyword>
<keyword evidence="3" id="KW-1003">Cell membrane</keyword>